<dbReference type="InterPro" id="IPR057668">
    <property type="entry name" value="E2_Ub-conjug_enz_C"/>
</dbReference>
<feature type="region of interest" description="Disordered" evidence="1">
    <location>
        <begin position="1"/>
        <end position="28"/>
    </location>
</feature>
<feature type="compositionally biased region" description="Acidic residues" evidence="1">
    <location>
        <begin position="17"/>
        <end position="28"/>
    </location>
</feature>
<dbReference type="PANTHER" id="PTHR31560:SF0">
    <property type="entry name" value="UPF0652 PROTEIN C22H10.08"/>
    <property type="match status" value="1"/>
</dbReference>
<protein>
    <recommendedName>
        <fullName evidence="2">Non-canonical E2 ubiquitin-conjugating enzyme C-terminal domain-containing protein</fullName>
    </recommendedName>
</protein>
<comment type="caution">
    <text evidence="3">The sequence shown here is derived from an EMBL/GenBank/DDBJ whole genome shotgun (WGS) entry which is preliminary data.</text>
</comment>
<accession>A0A8S1J5T7</accession>
<reference evidence="3" key="1">
    <citation type="submission" date="2020-12" db="EMBL/GenBank/DDBJ databases">
        <authorList>
            <person name="Iha C."/>
        </authorList>
    </citation>
    <scope>NUCLEOTIDE SEQUENCE</scope>
</reference>
<dbReference type="Proteomes" id="UP000708148">
    <property type="component" value="Unassembled WGS sequence"/>
</dbReference>
<feature type="region of interest" description="Disordered" evidence="1">
    <location>
        <begin position="125"/>
        <end position="183"/>
    </location>
</feature>
<evidence type="ECO:0000259" key="2">
    <source>
        <dbReference type="Pfam" id="PF09418"/>
    </source>
</evidence>
<dbReference type="PANTHER" id="PTHR31560">
    <property type="entry name" value="UPF0652 PROTEIN C16A11.03C-RELATED"/>
    <property type="match status" value="1"/>
</dbReference>
<organism evidence="3 4">
    <name type="scientific">Ostreobium quekettii</name>
    <dbReference type="NCBI Taxonomy" id="121088"/>
    <lineage>
        <taxon>Eukaryota</taxon>
        <taxon>Viridiplantae</taxon>
        <taxon>Chlorophyta</taxon>
        <taxon>core chlorophytes</taxon>
        <taxon>Ulvophyceae</taxon>
        <taxon>TCBD clade</taxon>
        <taxon>Bryopsidales</taxon>
        <taxon>Ostreobineae</taxon>
        <taxon>Ostreobiaceae</taxon>
        <taxon>Ostreobium</taxon>
    </lineage>
</organism>
<keyword evidence="4" id="KW-1185">Reference proteome</keyword>
<name>A0A8S1J5T7_9CHLO</name>
<feature type="compositionally biased region" description="Basic and acidic residues" evidence="1">
    <location>
        <begin position="149"/>
        <end position="161"/>
    </location>
</feature>
<dbReference type="InterPro" id="IPR018553">
    <property type="entry name" value="E2_Ub-conjug_enz"/>
</dbReference>
<proteinExistence type="predicted"/>
<dbReference type="OrthoDB" id="406045at2759"/>
<evidence type="ECO:0000256" key="1">
    <source>
        <dbReference type="SAM" id="MobiDB-lite"/>
    </source>
</evidence>
<sequence length="653" mass="74145">MPKMTGARNEALAGLLDADEEGPLGEDDGLSKVAYEEHMARVQAEADAQDKARRLAVAQQQLAEYAAQKEEDAAALLRDAQALARSVGGGQEGGEGLRAATGLGARVEALKNRLAQAAAEAKAYAAQHREDMERSKRSSAQADLPSDDVDMKRPRENGVAKDDEELSDAVTDSDDEDSIEESTMCSSSSSFAERCKYIPLRLSYEERNKLRLLEAALNVSEYTDKVDILSWERRTARVHKQIQKICSILSGLVVAQDYRQGQRLIQSREFCDNARYFQTIFEIGRRYKIMNPDKMRAEYGKMTYMLMDSTDDNIQELLEFRCVAPLKTVSSLLKEKNALQMLQDPMMERATAEIVASDRPRYEIQRDIKAKERAREVIAQKYSSRYGVSRDDILLCLYSISDNNSFLLYNRDPVDRMIKYLTTFFKPDSYDPGFSLSISAGSAGARLSHSHERQYHYVHQTLTLWREISNDMFKLWFLADLDLLDSENCYRLTDTGQGLNRVQQAPRVRKAVFEIIDRCQRRIGHWVGSSVVHLGDHNVPNALMFIDKYTQVPRILNPVVLALEEMPKLYRTPHLRQYIDNAFGSLEDCIKTVLVDFFRHAFDGSGADNFFDAGSCIDGRLTSAWNWCNKIEKKDYHHIFKLAGLVGFDGDFK</sequence>
<feature type="compositionally biased region" description="Acidic residues" evidence="1">
    <location>
        <begin position="162"/>
        <end position="180"/>
    </location>
</feature>
<evidence type="ECO:0000313" key="3">
    <source>
        <dbReference type="EMBL" id="CAD7701392.1"/>
    </source>
</evidence>
<feature type="compositionally biased region" description="Basic and acidic residues" evidence="1">
    <location>
        <begin position="127"/>
        <end position="136"/>
    </location>
</feature>
<dbReference type="AlphaFoldDB" id="A0A8S1J5T7"/>
<dbReference type="EMBL" id="CAJHUC010001523">
    <property type="protein sequence ID" value="CAD7701392.1"/>
    <property type="molecule type" value="Genomic_DNA"/>
</dbReference>
<feature type="domain" description="Non-canonical E2 ubiquitin-conjugating enzyme C-terminal" evidence="2">
    <location>
        <begin position="194"/>
        <end position="650"/>
    </location>
</feature>
<gene>
    <name evidence="3" type="ORF">OSTQU699_LOCUS6751</name>
</gene>
<dbReference type="Pfam" id="PF09418">
    <property type="entry name" value="DUF2009"/>
    <property type="match status" value="1"/>
</dbReference>
<evidence type="ECO:0000313" key="4">
    <source>
        <dbReference type="Proteomes" id="UP000708148"/>
    </source>
</evidence>